<dbReference type="InterPro" id="IPR036388">
    <property type="entry name" value="WH-like_DNA-bd_sf"/>
</dbReference>
<organism evidence="5 6">
    <name type="scientific">Fodinisporobacter ferrooxydans</name>
    <dbReference type="NCBI Taxonomy" id="2901836"/>
    <lineage>
        <taxon>Bacteria</taxon>
        <taxon>Bacillati</taxon>
        <taxon>Bacillota</taxon>
        <taxon>Bacilli</taxon>
        <taxon>Bacillales</taxon>
        <taxon>Alicyclobacillaceae</taxon>
        <taxon>Fodinisporobacter</taxon>
    </lineage>
</organism>
<dbReference type="SUPFAM" id="SSF53822">
    <property type="entry name" value="Periplasmic binding protein-like I"/>
    <property type="match status" value="1"/>
</dbReference>
<dbReference type="Gene3D" id="1.10.10.10">
    <property type="entry name" value="Winged helix-like DNA-binding domain superfamily/Winged helix DNA-binding domain"/>
    <property type="match status" value="1"/>
</dbReference>
<evidence type="ECO:0000256" key="1">
    <source>
        <dbReference type="ARBA" id="ARBA00023015"/>
    </source>
</evidence>
<dbReference type="SUPFAM" id="SSF46785">
    <property type="entry name" value="Winged helix' DNA-binding domain"/>
    <property type="match status" value="1"/>
</dbReference>
<keyword evidence="3" id="KW-0804">Transcription</keyword>
<dbReference type="CDD" id="cd01541">
    <property type="entry name" value="PBP1_AraR"/>
    <property type="match status" value="1"/>
</dbReference>
<evidence type="ECO:0000256" key="3">
    <source>
        <dbReference type="ARBA" id="ARBA00023163"/>
    </source>
</evidence>
<dbReference type="Pfam" id="PF13377">
    <property type="entry name" value="Peripla_BP_3"/>
    <property type="match status" value="1"/>
</dbReference>
<sequence>MNIQNKVPKYIQLISQIKSWVISGKMEPGQQIPTEHELAQQFNISRHTVRQAIHELVHEKWLYKEQGKGTFFCPTLPGHQPENSSQSHMIGVVTTYISDYIFPSIIRGIESYLTPKGYSILLLSTNNDFAQEAKALEIIMNKQVDGLIIEPTKSTYPNPNLEYYLSLLGKRIPFLMLHASYEELGCTTIKVDDERGGKLAANHLINLGYRRIGAIFKSDDLQGKYRLKGFLNALQENSLTFYSDLISLYTTEQKDLVSKKYADFICTKPVEQRPDAIVCYNDEIAIQLIQQLKNYEIRVPDDISIVGFDDSKLATISDVQLTTISHPKFEMGMKAAETILHLIQNADITTNHSMDYTFEPELIVRNTTKNK</sequence>
<evidence type="ECO:0000256" key="2">
    <source>
        <dbReference type="ARBA" id="ARBA00023125"/>
    </source>
</evidence>
<reference evidence="5" key="1">
    <citation type="submission" date="2021-12" db="EMBL/GenBank/DDBJ databases">
        <title>Alicyclobacillaceae gen. nov., sp. nov., isolated from chalcocite enrichment system.</title>
        <authorList>
            <person name="Jiang Z."/>
        </authorList>
    </citation>
    <scope>NUCLEOTIDE SEQUENCE</scope>
    <source>
        <strain evidence="5">MYW30-H2</strain>
    </source>
</reference>
<dbReference type="PROSITE" id="PS50949">
    <property type="entry name" value="HTH_GNTR"/>
    <property type="match status" value="1"/>
</dbReference>
<dbReference type="CDD" id="cd07377">
    <property type="entry name" value="WHTH_GntR"/>
    <property type="match status" value="1"/>
</dbReference>
<keyword evidence="6" id="KW-1185">Reference proteome</keyword>
<dbReference type="Pfam" id="PF00392">
    <property type="entry name" value="GntR"/>
    <property type="match status" value="1"/>
</dbReference>
<dbReference type="InterPro" id="IPR036390">
    <property type="entry name" value="WH_DNA-bd_sf"/>
</dbReference>
<feature type="domain" description="HTH gntR-type" evidence="4">
    <location>
        <begin position="7"/>
        <end position="75"/>
    </location>
</feature>
<keyword evidence="1" id="KW-0805">Transcription regulation</keyword>
<dbReference type="PRINTS" id="PR00035">
    <property type="entry name" value="HTHGNTR"/>
</dbReference>
<evidence type="ECO:0000259" key="4">
    <source>
        <dbReference type="PROSITE" id="PS50949"/>
    </source>
</evidence>
<name>A0ABY4CL57_9BACL</name>
<dbReference type="SMART" id="SM00345">
    <property type="entry name" value="HTH_GNTR"/>
    <property type="match status" value="1"/>
</dbReference>
<dbReference type="InterPro" id="IPR033532">
    <property type="entry name" value="AraR_ligand_bind_dom"/>
</dbReference>
<dbReference type="Proteomes" id="UP000830167">
    <property type="component" value="Chromosome"/>
</dbReference>
<evidence type="ECO:0000313" key="5">
    <source>
        <dbReference type="EMBL" id="UOF91019.1"/>
    </source>
</evidence>
<dbReference type="Gene3D" id="3.40.50.2300">
    <property type="match status" value="2"/>
</dbReference>
<dbReference type="PANTHER" id="PTHR30146:SF150">
    <property type="entry name" value="ARABINOSE METABOLISM TRANSCRIPTIONAL REPRESSOR"/>
    <property type="match status" value="1"/>
</dbReference>
<evidence type="ECO:0000313" key="6">
    <source>
        <dbReference type="Proteomes" id="UP000830167"/>
    </source>
</evidence>
<dbReference type="InterPro" id="IPR000524">
    <property type="entry name" value="Tscrpt_reg_HTH_GntR"/>
</dbReference>
<protein>
    <submittedName>
        <fullName evidence="5">GntR family transcriptional regulator</fullName>
    </submittedName>
</protein>
<proteinExistence type="predicted"/>
<dbReference type="RefSeq" id="WP_347437713.1">
    <property type="nucleotide sequence ID" value="NZ_CP089291.1"/>
</dbReference>
<accession>A0ABY4CL57</accession>
<dbReference type="EMBL" id="CP089291">
    <property type="protein sequence ID" value="UOF91019.1"/>
    <property type="molecule type" value="Genomic_DNA"/>
</dbReference>
<keyword evidence="2" id="KW-0238">DNA-binding</keyword>
<gene>
    <name evidence="5" type="ORF">LSG31_01695</name>
</gene>
<dbReference type="InterPro" id="IPR046335">
    <property type="entry name" value="LacI/GalR-like_sensor"/>
</dbReference>
<dbReference type="PANTHER" id="PTHR30146">
    <property type="entry name" value="LACI-RELATED TRANSCRIPTIONAL REPRESSOR"/>
    <property type="match status" value="1"/>
</dbReference>
<dbReference type="InterPro" id="IPR028082">
    <property type="entry name" value="Peripla_BP_I"/>
</dbReference>